<feature type="region of interest" description="Disordered" evidence="12">
    <location>
        <begin position="340"/>
        <end position="386"/>
    </location>
</feature>
<dbReference type="InterPro" id="IPR001394">
    <property type="entry name" value="Peptidase_C19_UCH"/>
</dbReference>
<dbReference type="GO" id="GO:0004843">
    <property type="term" value="F:cysteine-type deubiquitinase activity"/>
    <property type="evidence" value="ECO:0007669"/>
    <property type="project" value="UniProtKB-UniRule"/>
</dbReference>
<evidence type="ECO:0000259" key="13">
    <source>
        <dbReference type="PROSITE" id="PS50235"/>
    </source>
</evidence>
<dbReference type="STRING" id="461836.A0A0L0DKK1"/>
<dbReference type="InterPro" id="IPR038765">
    <property type="entry name" value="Papain-like_cys_pep_sf"/>
</dbReference>
<keyword evidence="4" id="KW-0479">Metal-binding</keyword>
<dbReference type="EMBL" id="GL349476">
    <property type="protein sequence ID" value="KNC52832.1"/>
    <property type="molecule type" value="Genomic_DNA"/>
</dbReference>
<dbReference type="InterPro" id="IPR001607">
    <property type="entry name" value="Znf_UBP"/>
</dbReference>
<feature type="domain" description="USP" evidence="13">
    <location>
        <begin position="191"/>
        <end position="674"/>
    </location>
</feature>
<evidence type="ECO:0000259" key="14">
    <source>
        <dbReference type="PROSITE" id="PS50271"/>
    </source>
</evidence>
<dbReference type="RefSeq" id="XP_013754937.1">
    <property type="nucleotide sequence ID" value="XM_013899483.1"/>
</dbReference>
<dbReference type="PANTHER" id="PTHR24006">
    <property type="entry name" value="UBIQUITIN CARBOXYL-TERMINAL HYDROLASE"/>
    <property type="match status" value="1"/>
</dbReference>
<dbReference type="OrthoDB" id="2020758at2759"/>
<dbReference type="PROSITE" id="PS00972">
    <property type="entry name" value="USP_1"/>
    <property type="match status" value="1"/>
</dbReference>
<evidence type="ECO:0000256" key="3">
    <source>
        <dbReference type="ARBA" id="ARBA00022670"/>
    </source>
</evidence>
<organism evidence="15 16">
    <name type="scientific">Thecamonas trahens ATCC 50062</name>
    <dbReference type="NCBI Taxonomy" id="461836"/>
    <lineage>
        <taxon>Eukaryota</taxon>
        <taxon>Apusozoa</taxon>
        <taxon>Apusomonadida</taxon>
        <taxon>Apusomonadidae</taxon>
        <taxon>Thecamonas</taxon>
    </lineage>
</organism>
<dbReference type="PROSITE" id="PS50235">
    <property type="entry name" value="USP_3"/>
    <property type="match status" value="1"/>
</dbReference>
<name>A0A0L0DKK1_THETB</name>
<keyword evidence="5 10" id="KW-0863">Zinc-finger</keyword>
<evidence type="ECO:0000313" key="15">
    <source>
        <dbReference type="EMBL" id="KNC52832.1"/>
    </source>
</evidence>
<dbReference type="GO" id="GO:0008270">
    <property type="term" value="F:zinc ion binding"/>
    <property type="evidence" value="ECO:0007669"/>
    <property type="project" value="UniProtKB-KW"/>
</dbReference>
<evidence type="ECO:0000256" key="8">
    <source>
        <dbReference type="ARBA" id="ARBA00022807"/>
    </source>
</evidence>
<dbReference type="eggNOG" id="KOG4598">
    <property type="taxonomic scope" value="Eukaryota"/>
</dbReference>
<evidence type="ECO:0000256" key="7">
    <source>
        <dbReference type="ARBA" id="ARBA00022801"/>
    </source>
</evidence>
<evidence type="ECO:0000256" key="6">
    <source>
        <dbReference type="ARBA" id="ARBA00022786"/>
    </source>
</evidence>
<comment type="catalytic activity">
    <reaction evidence="1 11">
        <text>Thiol-dependent hydrolysis of ester, thioester, amide, peptide and isopeptide bonds formed by the C-terminal Gly of ubiquitin (a 76-residue protein attached to proteins as an intracellular targeting signal).</text>
        <dbReference type="EC" id="3.4.19.12"/>
    </reaction>
</comment>
<dbReference type="Gene3D" id="3.90.70.10">
    <property type="entry name" value="Cysteine proteinases"/>
    <property type="match status" value="1"/>
</dbReference>
<evidence type="ECO:0000256" key="5">
    <source>
        <dbReference type="ARBA" id="ARBA00022771"/>
    </source>
</evidence>
<dbReference type="PANTHER" id="PTHR24006:SF888">
    <property type="entry name" value="UBIQUITIN CARBOXYL-TERMINAL HYDROLASE 30"/>
    <property type="match status" value="1"/>
</dbReference>
<dbReference type="AlphaFoldDB" id="A0A0L0DKK1"/>
<dbReference type="eggNOG" id="KOG1873">
    <property type="taxonomic scope" value="Eukaryota"/>
</dbReference>
<keyword evidence="8 11" id="KW-0788">Thiol protease</keyword>
<evidence type="ECO:0000313" key="16">
    <source>
        <dbReference type="Proteomes" id="UP000054408"/>
    </source>
</evidence>
<dbReference type="GeneID" id="25567545"/>
<dbReference type="EC" id="3.4.19.12" evidence="11"/>
<gene>
    <name evidence="15" type="ORF">AMSG_08974</name>
</gene>
<comment type="similarity">
    <text evidence="2 11">Belongs to the peptidase C19 family.</text>
</comment>
<dbReference type="SUPFAM" id="SSF54001">
    <property type="entry name" value="Cysteine proteinases"/>
    <property type="match status" value="1"/>
</dbReference>
<dbReference type="Pfam" id="PF00443">
    <property type="entry name" value="UCH"/>
    <property type="match status" value="1"/>
</dbReference>
<evidence type="ECO:0000256" key="12">
    <source>
        <dbReference type="SAM" id="MobiDB-lite"/>
    </source>
</evidence>
<dbReference type="PROSITE" id="PS50271">
    <property type="entry name" value="ZF_UBP"/>
    <property type="match status" value="1"/>
</dbReference>
<dbReference type="GO" id="GO:0006508">
    <property type="term" value="P:proteolysis"/>
    <property type="evidence" value="ECO:0007669"/>
    <property type="project" value="UniProtKB-KW"/>
</dbReference>
<feature type="compositionally biased region" description="Low complexity" evidence="12">
    <location>
        <begin position="553"/>
        <end position="574"/>
    </location>
</feature>
<dbReference type="Proteomes" id="UP000054408">
    <property type="component" value="Unassembled WGS sequence"/>
</dbReference>
<keyword evidence="7 11" id="KW-0378">Hydrolase</keyword>
<dbReference type="OMA" id="GHLSKTY"/>
<dbReference type="GO" id="GO:0005829">
    <property type="term" value="C:cytosol"/>
    <property type="evidence" value="ECO:0007669"/>
    <property type="project" value="TreeGrafter"/>
</dbReference>
<evidence type="ECO:0000256" key="1">
    <source>
        <dbReference type="ARBA" id="ARBA00000707"/>
    </source>
</evidence>
<reference evidence="15 16" key="1">
    <citation type="submission" date="2010-05" db="EMBL/GenBank/DDBJ databases">
        <title>The Genome Sequence of Thecamonas trahens ATCC 50062.</title>
        <authorList>
            <consortium name="The Broad Institute Genome Sequencing Platform"/>
            <person name="Russ C."/>
            <person name="Cuomo C."/>
            <person name="Shea T."/>
            <person name="Young S.K."/>
            <person name="Zeng Q."/>
            <person name="Koehrsen M."/>
            <person name="Haas B."/>
            <person name="Borodovsky M."/>
            <person name="Guigo R."/>
            <person name="Alvarado L."/>
            <person name="Berlin A."/>
            <person name="Bochicchio J."/>
            <person name="Borenstein D."/>
            <person name="Chapman S."/>
            <person name="Chen Z."/>
            <person name="Freedman E."/>
            <person name="Gellesch M."/>
            <person name="Goldberg J."/>
            <person name="Griggs A."/>
            <person name="Gujja S."/>
            <person name="Heilman E."/>
            <person name="Heiman D."/>
            <person name="Hepburn T."/>
            <person name="Howarth C."/>
            <person name="Jen D."/>
            <person name="Larson L."/>
            <person name="Mehta T."/>
            <person name="Park D."/>
            <person name="Pearson M."/>
            <person name="Roberts A."/>
            <person name="Saif S."/>
            <person name="Shenoy N."/>
            <person name="Sisk P."/>
            <person name="Stolte C."/>
            <person name="Sykes S."/>
            <person name="Thomson T."/>
            <person name="Walk T."/>
            <person name="White J."/>
            <person name="Yandava C."/>
            <person name="Burger G."/>
            <person name="Gray M.W."/>
            <person name="Holland P.W.H."/>
            <person name="King N."/>
            <person name="Lang F.B.F."/>
            <person name="Roger A.J."/>
            <person name="Ruiz-Trillo I."/>
            <person name="Lander E."/>
            <person name="Nusbaum C."/>
        </authorList>
    </citation>
    <scope>NUCLEOTIDE SEQUENCE [LARGE SCALE GENOMIC DNA]</scope>
    <source>
        <strain evidence="15 16">ATCC 50062</strain>
    </source>
</reference>
<protein>
    <recommendedName>
        <fullName evidence="11">Ubiquitin carboxyl-terminal hydrolase</fullName>
        <ecNumber evidence="11">3.4.19.12</ecNumber>
    </recommendedName>
</protein>
<dbReference type="GO" id="GO:0005634">
    <property type="term" value="C:nucleus"/>
    <property type="evidence" value="ECO:0007669"/>
    <property type="project" value="TreeGrafter"/>
</dbReference>
<evidence type="ECO:0000256" key="2">
    <source>
        <dbReference type="ARBA" id="ARBA00009085"/>
    </source>
</evidence>
<evidence type="ECO:0000256" key="4">
    <source>
        <dbReference type="ARBA" id="ARBA00022723"/>
    </source>
</evidence>
<feature type="region of interest" description="Disordered" evidence="12">
    <location>
        <begin position="553"/>
        <end position="575"/>
    </location>
</feature>
<dbReference type="InterPro" id="IPR013083">
    <property type="entry name" value="Znf_RING/FYVE/PHD"/>
</dbReference>
<feature type="domain" description="UBP-type" evidence="14">
    <location>
        <begin position="9"/>
        <end position="133"/>
    </location>
</feature>
<evidence type="ECO:0000256" key="9">
    <source>
        <dbReference type="ARBA" id="ARBA00022833"/>
    </source>
</evidence>
<keyword evidence="3 11" id="KW-0645">Protease</keyword>
<dbReference type="Gene3D" id="3.30.40.10">
    <property type="entry name" value="Zinc/RING finger domain, C3HC4 (zinc finger)"/>
    <property type="match status" value="1"/>
</dbReference>
<dbReference type="InterPro" id="IPR050164">
    <property type="entry name" value="Peptidase_C19"/>
</dbReference>
<dbReference type="InterPro" id="IPR028889">
    <property type="entry name" value="USP"/>
</dbReference>
<sequence>MATQAQAGRSCLHLAKGNPNKVRRRLPATLACDALQCSADAECQLWLCLTCGFTGCGRAAPEAHAMRHAIEPDAPGHCASFTPSDADLASAPHPLVMRASDGSLWCYVCDTDPPLPTPDARPAKLSSRAASRYVALAAAAAAAAPSPPPPPQHLPALASSGLAPPRSGAAAVAAALPDEAALIAALPASVAGLRNLGNTCFFNSVLQALSVTPELRYILAASHYTPPGKLAKLLASLFAAWPGVSRRAHSPRSLFAALARQVPRFRGYRQQDAHELLRVLLGGIQAEEAAASRRPVLTASAVFAGELVSTIVCSVCGTPSRTPEPFLDLSLSLTAPLAPKPVRLRQRSRPSAPTKPSAAAAKPAWLYSGPSRSSTASPARSQRSRFRGSCLRDRYPDLNSPAFAAAVAAAAAANEPPPLREQPVLSTRPASLQLDHTLQAFAQIETLDGDNSYGCEACTKMYIESCGVGGSRVVPDPLTSPLIKRPAAKQYLIRSLPPVLTLHLKRFQQTSYGLRKLSTRLSFPLDLDLEPYVESPPASTTSDMSASSSCAASSSSSTSSSSASSYETSSSFTSPAPPHILPAKPFDSFVSSDAYEYYSSYSDQGETASAFLYTLFAVTVHSGGLGGGHYIAYVKLALPRGGHQWYHCSDSSVRPVDVRAVLSAEAYMLFYRRAD</sequence>
<accession>A0A0L0DKK1</accession>
<dbReference type="GO" id="GO:0016579">
    <property type="term" value="P:protein deubiquitination"/>
    <property type="evidence" value="ECO:0007669"/>
    <property type="project" value="InterPro"/>
</dbReference>
<dbReference type="SUPFAM" id="SSF57850">
    <property type="entry name" value="RING/U-box"/>
    <property type="match status" value="1"/>
</dbReference>
<keyword evidence="9" id="KW-0862">Zinc</keyword>
<dbReference type="SMART" id="SM00290">
    <property type="entry name" value="ZnF_UBP"/>
    <property type="match status" value="1"/>
</dbReference>
<dbReference type="CDD" id="cd02667">
    <property type="entry name" value="Peptidase_C19K"/>
    <property type="match status" value="1"/>
</dbReference>
<feature type="compositionally biased region" description="Low complexity" evidence="12">
    <location>
        <begin position="350"/>
        <end position="381"/>
    </location>
</feature>
<dbReference type="Pfam" id="PF02148">
    <property type="entry name" value="zf-UBP"/>
    <property type="match status" value="1"/>
</dbReference>
<dbReference type="PROSITE" id="PS00973">
    <property type="entry name" value="USP_2"/>
    <property type="match status" value="1"/>
</dbReference>
<evidence type="ECO:0000256" key="10">
    <source>
        <dbReference type="PROSITE-ProRule" id="PRU00502"/>
    </source>
</evidence>
<keyword evidence="16" id="KW-1185">Reference proteome</keyword>
<dbReference type="InterPro" id="IPR018200">
    <property type="entry name" value="USP_CS"/>
</dbReference>
<proteinExistence type="inferred from homology"/>
<keyword evidence="6 11" id="KW-0833">Ubl conjugation pathway</keyword>
<evidence type="ECO:0000256" key="11">
    <source>
        <dbReference type="RuleBase" id="RU366025"/>
    </source>
</evidence>